<feature type="region of interest" description="Disordered" evidence="1">
    <location>
        <begin position="101"/>
        <end position="143"/>
    </location>
</feature>
<name>A0A060C4B7_9EURY</name>
<proteinExistence type="predicted"/>
<dbReference type="SUPFAM" id="SSF53756">
    <property type="entry name" value="UDP-Glycosyltransferase/glycogen phosphorylase"/>
    <property type="match status" value="1"/>
</dbReference>
<dbReference type="AlphaFoldDB" id="A0A060C4B7"/>
<organism evidence="2">
    <name type="scientific">uncultured Methanosarcina sp</name>
    <dbReference type="NCBI Taxonomy" id="176307"/>
    <lineage>
        <taxon>Archaea</taxon>
        <taxon>Methanobacteriati</taxon>
        <taxon>Methanobacteriota</taxon>
        <taxon>Stenosarchaea group</taxon>
        <taxon>Methanomicrobia</taxon>
        <taxon>Methanosarcinales</taxon>
        <taxon>Methanosarcinaceae</taxon>
        <taxon>Methanosarcina</taxon>
        <taxon>environmental samples</taxon>
    </lineage>
</organism>
<sequence length="143" mass="16525">MEAAYCGTPTLAIKRGSMPELIEEGRTGMLVEDFVEGYHEIESCFDMDRRYIAERARMLFNYRTMTKQYLKAYEKVIDIFHTREEQRRTIRRMAAQTRTDLSDIWPGASRPAGTASRRDTPGHPATPAGRSDRPRPHQCYHAV</sequence>
<protein>
    <submittedName>
        <fullName evidence="2">CAZy families GT4 protein</fullName>
    </submittedName>
</protein>
<accession>A0A060C4B7</accession>
<evidence type="ECO:0000256" key="1">
    <source>
        <dbReference type="SAM" id="MobiDB-lite"/>
    </source>
</evidence>
<reference evidence="2" key="1">
    <citation type="journal article" date="2013" name="Environ. Microbiol.">
        <title>Seasonally variable intestinal metagenomes of the red palm weevil (Rhynchophorus ferrugineus).</title>
        <authorList>
            <person name="Jia S."/>
            <person name="Zhang X."/>
            <person name="Zhang G."/>
            <person name="Yin A."/>
            <person name="Zhang S."/>
            <person name="Li F."/>
            <person name="Wang L."/>
            <person name="Zhao D."/>
            <person name="Yun Q."/>
            <person name="Tala"/>
            <person name="Wang J."/>
            <person name="Sun G."/>
            <person name="Baabdullah M."/>
            <person name="Yu X."/>
            <person name="Hu S."/>
            <person name="Al-Mssallem I.S."/>
            <person name="Yu J."/>
        </authorList>
    </citation>
    <scope>NUCLEOTIDE SEQUENCE</scope>
</reference>
<evidence type="ECO:0000313" key="2">
    <source>
        <dbReference type="EMBL" id="AIA91498.1"/>
    </source>
</evidence>
<dbReference type="EMBL" id="KF124183">
    <property type="protein sequence ID" value="AIA91498.1"/>
    <property type="molecule type" value="Genomic_DNA"/>
</dbReference>
<dbReference type="Gene3D" id="3.40.50.2000">
    <property type="entry name" value="Glycogen Phosphorylase B"/>
    <property type="match status" value="1"/>
</dbReference>